<reference evidence="1 2" key="1">
    <citation type="journal article" date="2019" name="Genome Biol. Evol.">
        <title>Insights into the evolution of the New World diploid cottons (Gossypium, subgenus Houzingenia) based on genome sequencing.</title>
        <authorList>
            <person name="Grover C.E."/>
            <person name="Arick M.A. 2nd"/>
            <person name="Thrash A."/>
            <person name="Conover J.L."/>
            <person name="Sanders W.S."/>
            <person name="Peterson D.G."/>
            <person name="Frelichowski J.E."/>
            <person name="Scheffler J.A."/>
            <person name="Scheffler B.E."/>
            <person name="Wendel J.F."/>
        </authorList>
    </citation>
    <scope>NUCLEOTIDE SEQUENCE [LARGE SCALE GENOMIC DNA]</scope>
    <source>
        <strain evidence="1">185</strain>
        <tissue evidence="1">Leaf</tissue>
    </source>
</reference>
<gene>
    <name evidence="1" type="ORF">Goari_016439</name>
</gene>
<proteinExistence type="predicted"/>
<dbReference type="AlphaFoldDB" id="A0A7J8WJT6"/>
<organism evidence="1 2">
    <name type="scientific">Gossypium aridum</name>
    <name type="common">American cotton</name>
    <name type="synonym">Erioxylum aridum</name>
    <dbReference type="NCBI Taxonomy" id="34290"/>
    <lineage>
        <taxon>Eukaryota</taxon>
        <taxon>Viridiplantae</taxon>
        <taxon>Streptophyta</taxon>
        <taxon>Embryophyta</taxon>
        <taxon>Tracheophyta</taxon>
        <taxon>Spermatophyta</taxon>
        <taxon>Magnoliopsida</taxon>
        <taxon>eudicotyledons</taxon>
        <taxon>Gunneridae</taxon>
        <taxon>Pentapetalae</taxon>
        <taxon>rosids</taxon>
        <taxon>malvids</taxon>
        <taxon>Malvales</taxon>
        <taxon>Malvaceae</taxon>
        <taxon>Malvoideae</taxon>
        <taxon>Gossypium</taxon>
    </lineage>
</organism>
<keyword evidence="2" id="KW-1185">Reference proteome</keyword>
<dbReference type="EMBL" id="JABFAA010000001">
    <property type="protein sequence ID" value="MBA0674869.1"/>
    <property type="molecule type" value="Genomic_DNA"/>
</dbReference>
<sequence length="80" mass="9602">MDYLYSNPILLLAPCSLHLRLLSWHGLDCRQSRSLPRAFSFLRLVAFLLYFTEYKSRKFFYWVIFSLFSFRTSPICLIVI</sequence>
<dbReference type="Proteomes" id="UP000593577">
    <property type="component" value="Unassembled WGS sequence"/>
</dbReference>
<protein>
    <submittedName>
        <fullName evidence="1">Uncharacterized protein</fullName>
    </submittedName>
</protein>
<accession>A0A7J8WJT6</accession>
<name>A0A7J8WJT6_GOSAI</name>
<evidence type="ECO:0000313" key="1">
    <source>
        <dbReference type="EMBL" id="MBA0674869.1"/>
    </source>
</evidence>
<evidence type="ECO:0000313" key="2">
    <source>
        <dbReference type="Proteomes" id="UP000593577"/>
    </source>
</evidence>
<comment type="caution">
    <text evidence="1">The sequence shown here is derived from an EMBL/GenBank/DDBJ whole genome shotgun (WGS) entry which is preliminary data.</text>
</comment>